<dbReference type="PANTHER" id="PTHR46986:SF1">
    <property type="entry name" value="ENDORIBONUCLEASE YBEY, CHLOROPLASTIC"/>
    <property type="match status" value="1"/>
</dbReference>
<keyword evidence="7" id="KW-0698">rRNA processing</keyword>
<keyword evidence="3 7" id="KW-0479">Metal-binding</keyword>
<dbReference type="Gene3D" id="3.40.390.30">
    <property type="entry name" value="Metalloproteases ('zincins'), catalytic domain"/>
    <property type="match status" value="1"/>
</dbReference>
<keyword evidence="7" id="KW-0963">Cytoplasm</keyword>
<accession>A0A1Q2MAS7</accession>
<dbReference type="KEGG" id="pbas:SMSP2_00108"/>
<dbReference type="EMBL" id="CP019646">
    <property type="protein sequence ID" value="AQQ69774.1"/>
    <property type="molecule type" value="Genomic_DNA"/>
</dbReference>
<dbReference type="HAMAP" id="MF_00009">
    <property type="entry name" value="Endoribonucl_YbeY"/>
    <property type="match status" value="1"/>
</dbReference>
<dbReference type="GO" id="GO:0006364">
    <property type="term" value="P:rRNA processing"/>
    <property type="evidence" value="ECO:0007669"/>
    <property type="project" value="UniProtKB-UniRule"/>
</dbReference>
<comment type="similarity">
    <text evidence="1 7">Belongs to the endoribonuclease YbeY family.</text>
</comment>
<evidence type="ECO:0000256" key="6">
    <source>
        <dbReference type="ARBA" id="ARBA00022833"/>
    </source>
</evidence>
<comment type="cofactor">
    <cofactor evidence="7">
        <name>Zn(2+)</name>
        <dbReference type="ChEBI" id="CHEBI:29105"/>
    </cofactor>
    <text evidence="7">Binds 1 zinc ion.</text>
</comment>
<dbReference type="EC" id="3.1.-.-" evidence="7"/>
<evidence type="ECO:0000256" key="1">
    <source>
        <dbReference type="ARBA" id="ARBA00010875"/>
    </source>
</evidence>
<proteinExistence type="inferred from homology"/>
<feature type="binding site" evidence="7">
    <location>
        <position position="120"/>
    </location>
    <ligand>
        <name>Zn(2+)</name>
        <dbReference type="ChEBI" id="CHEBI:29105"/>
        <note>catalytic</note>
    </ligand>
</feature>
<reference evidence="9" key="1">
    <citation type="submission" date="2017-02" db="EMBL/GenBank/DDBJ databases">
        <title>Comparative genomics and description of representatives of a novel lineage of planctomycetes thriving in anoxic sediments.</title>
        <authorList>
            <person name="Spring S."/>
            <person name="Bunk B."/>
            <person name="Sproer C."/>
        </authorList>
    </citation>
    <scope>NUCLEOTIDE SEQUENCE [LARGE SCALE GENOMIC DNA]</scope>
    <source>
        <strain evidence="9">SM-Chi-D1</strain>
    </source>
</reference>
<dbReference type="InterPro" id="IPR002036">
    <property type="entry name" value="YbeY"/>
</dbReference>
<dbReference type="OrthoDB" id="9807740at2"/>
<dbReference type="GO" id="GO:0004222">
    <property type="term" value="F:metalloendopeptidase activity"/>
    <property type="evidence" value="ECO:0007669"/>
    <property type="project" value="InterPro"/>
</dbReference>
<dbReference type="SUPFAM" id="SSF55486">
    <property type="entry name" value="Metalloproteases ('zincins'), catalytic domain"/>
    <property type="match status" value="1"/>
</dbReference>
<keyword evidence="6 7" id="KW-0862">Zinc</keyword>
<gene>
    <name evidence="7 8" type="primary">ybeY</name>
    <name evidence="8" type="ORF">SMSP2_00108</name>
</gene>
<keyword evidence="2 7" id="KW-0540">Nuclease</keyword>
<keyword evidence="7" id="KW-0690">Ribosome biogenesis</keyword>
<comment type="function">
    <text evidence="7">Single strand-specific metallo-endoribonuclease involved in late-stage 70S ribosome quality control and in maturation of the 3' terminus of the 16S rRNA.</text>
</comment>
<dbReference type="GO" id="GO:0008270">
    <property type="term" value="F:zinc ion binding"/>
    <property type="evidence" value="ECO:0007669"/>
    <property type="project" value="UniProtKB-UniRule"/>
</dbReference>
<keyword evidence="4 7" id="KW-0255">Endonuclease</keyword>
<dbReference type="PANTHER" id="PTHR46986">
    <property type="entry name" value="ENDORIBONUCLEASE YBEY, CHLOROPLASTIC"/>
    <property type="match status" value="1"/>
</dbReference>
<feature type="binding site" evidence="7">
    <location>
        <position position="110"/>
    </location>
    <ligand>
        <name>Zn(2+)</name>
        <dbReference type="ChEBI" id="CHEBI:29105"/>
        <note>catalytic</note>
    </ligand>
</feature>
<dbReference type="Pfam" id="PF02130">
    <property type="entry name" value="YbeY"/>
    <property type="match status" value="1"/>
</dbReference>
<evidence type="ECO:0000313" key="8">
    <source>
        <dbReference type="EMBL" id="AQQ69774.1"/>
    </source>
</evidence>
<evidence type="ECO:0000256" key="7">
    <source>
        <dbReference type="HAMAP-Rule" id="MF_00009"/>
    </source>
</evidence>
<protein>
    <recommendedName>
        <fullName evidence="7">Endoribonuclease YbeY</fullName>
        <ecNumber evidence="7">3.1.-.-</ecNumber>
    </recommendedName>
</protein>
<comment type="subcellular location">
    <subcellularLocation>
        <location evidence="7">Cytoplasm</location>
    </subcellularLocation>
</comment>
<dbReference type="GO" id="GO:0005737">
    <property type="term" value="C:cytoplasm"/>
    <property type="evidence" value="ECO:0007669"/>
    <property type="project" value="UniProtKB-SubCell"/>
</dbReference>
<keyword evidence="9" id="KW-1185">Reference proteome</keyword>
<feature type="binding site" evidence="7">
    <location>
        <position position="114"/>
    </location>
    <ligand>
        <name>Zn(2+)</name>
        <dbReference type="ChEBI" id="CHEBI:29105"/>
        <note>catalytic</note>
    </ligand>
</feature>
<dbReference type="GO" id="GO:0004521">
    <property type="term" value="F:RNA endonuclease activity"/>
    <property type="evidence" value="ECO:0007669"/>
    <property type="project" value="UniProtKB-UniRule"/>
</dbReference>
<organism evidence="8 9">
    <name type="scientific">Limihaloglobus sulfuriphilus</name>
    <dbReference type="NCBI Taxonomy" id="1851148"/>
    <lineage>
        <taxon>Bacteria</taxon>
        <taxon>Pseudomonadati</taxon>
        <taxon>Planctomycetota</taxon>
        <taxon>Phycisphaerae</taxon>
        <taxon>Sedimentisphaerales</taxon>
        <taxon>Sedimentisphaeraceae</taxon>
        <taxon>Limihaloglobus</taxon>
    </lineage>
</organism>
<dbReference type="Proteomes" id="UP000188181">
    <property type="component" value="Chromosome"/>
</dbReference>
<evidence type="ECO:0000313" key="9">
    <source>
        <dbReference type="Proteomes" id="UP000188181"/>
    </source>
</evidence>
<name>A0A1Q2MAS7_9BACT</name>
<dbReference type="InterPro" id="IPR023091">
    <property type="entry name" value="MetalPrtase_cat_dom_sf_prd"/>
</dbReference>
<sequence length="148" mass="16602">MILTFDIDNSVEGITVPQDKIRRAAQAACEKYAKGPVDLNIAIVDDAAISRVHGEYMDDDSPTDVMSFDLTDDFEDFASFQVIVNAQMAQREAEKRGHSFDAELCLYVLHGLLHNLGFDDQTQIDFEKMHNAEDEILSQIGIGKVYRS</sequence>
<dbReference type="AlphaFoldDB" id="A0A1Q2MAS7"/>
<dbReference type="RefSeq" id="WP_146682085.1">
    <property type="nucleotide sequence ID" value="NZ_CP019646.1"/>
</dbReference>
<evidence type="ECO:0000256" key="5">
    <source>
        <dbReference type="ARBA" id="ARBA00022801"/>
    </source>
</evidence>
<evidence type="ECO:0000256" key="2">
    <source>
        <dbReference type="ARBA" id="ARBA00022722"/>
    </source>
</evidence>
<dbReference type="STRING" id="1851148.SMSP2_00108"/>
<dbReference type="NCBIfam" id="TIGR00043">
    <property type="entry name" value="rRNA maturation RNase YbeY"/>
    <property type="match status" value="1"/>
</dbReference>
<keyword evidence="5 7" id="KW-0378">Hydrolase</keyword>
<evidence type="ECO:0000256" key="3">
    <source>
        <dbReference type="ARBA" id="ARBA00022723"/>
    </source>
</evidence>
<evidence type="ECO:0000256" key="4">
    <source>
        <dbReference type="ARBA" id="ARBA00022759"/>
    </source>
</evidence>